<name>A0ABV6HRT9_9SPHI</name>
<accession>A0ABV6HRT9</accession>
<evidence type="ECO:0000313" key="2">
    <source>
        <dbReference type="Proteomes" id="UP001589774"/>
    </source>
</evidence>
<dbReference type="EMBL" id="JBHLWO010000002">
    <property type="protein sequence ID" value="MFC0320785.1"/>
    <property type="molecule type" value="Genomic_DNA"/>
</dbReference>
<organism evidence="1 2">
    <name type="scientific">Olivibacter oleidegradans</name>
    <dbReference type="NCBI Taxonomy" id="760123"/>
    <lineage>
        <taxon>Bacteria</taxon>
        <taxon>Pseudomonadati</taxon>
        <taxon>Bacteroidota</taxon>
        <taxon>Sphingobacteriia</taxon>
        <taxon>Sphingobacteriales</taxon>
        <taxon>Sphingobacteriaceae</taxon>
        <taxon>Olivibacter</taxon>
    </lineage>
</organism>
<sequence>MEQTIGIDNQLTSQQSVRFLESHIGRSIHHFLKAFHSGGEQDTRKAFAILDDLPDLVLNTDNLNFLNGLAGIGWGLEWIVQNSFAPFNTDEILEDIDDELYKAVIYAPNENLDIQQGSLGTALYFQLRNSNINPKSNRYRQLCFQECLVLLTDDVRYKVDQQIMPNTGLTDSDVIRVAGQTLIVLSFLLPARINVHTIEKTLYRLIEWSESIIETGLRAGPENADHQSLHFLCSCAHTAAISLGYKRWTASFASLNSSLGFRQEHDLTRYTNLVYGGALPDYNHQPRVVEMVSSLTKAGRNTLNHILLIC</sequence>
<reference evidence="1 2" key="1">
    <citation type="submission" date="2024-09" db="EMBL/GenBank/DDBJ databases">
        <authorList>
            <person name="Sun Q."/>
            <person name="Mori K."/>
        </authorList>
    </citation>
    <scope>NUCLEOTIDE SEQUENCE [LARGE SCALE GENOMIC DNA]</scope>
    <source>
        <strain evidence="1 2">CCM 7765</strain>
    </source>
</reference>
<keyword evidence="2" id="KW-1185">Reference proteome</keyword>
<evidence type="ECO:0000313" key="1">
    <source>
        <dbReference type="EMBL" id="MFC0320785.1"/>
    </source>
</evidence>
<comment type="caution">
    <text evidence="1">The sequence shown here is derived from an EMBL/GenBank/DDBJ whole genome shotgun (WGS) entry which is preliminary data.</text>
</comment>
<dbReference type="RefSeq" id="WP_149106170.1">
    <property type="nucleotide sequence ID" value="NZ_JBHLWO010000002.1"/>
</dbReference>
<dbReference type="Gene3D" id="1.50.10.20">
    <property type="match status" value="1"/>
</dbReference>
<proteinExistence type="predicted"/>
<protein>
    <recommendedName>
        <fullName evidence="3">Lanthionine synthetase-like protein</fullName>
    </recommendedName>
</protein>
<dbReference type="Proteomes" id="UP001589774">
    <property type="component" value="Unassembled WGS sequence"/>
</dbReference>
<dbReference type="SUPFAM" id="SSF158745">
    <property type="entry name" value="LanC-like"/>
    <property type="match status" value="1"/>
</dbReference>
<gene>
    <name evidence="1" type="ORF">ACFFI0_20840</name>
</gene>
<evidence type="ECO:0008006" key="3">
    <source>
        <dbReference type="Google" id="ProtNLM"/>
    </source>
</evidence>